<dbReference type="RefSeq" id="WP_117531333.1">
    <property type="nucleotide sequence ID" value="NZ_JBKXRP010000034.1"/>
</dbReference>
<dbReference type="EMBL" id="QVLU01000021">
    <property type="protein sequence ID" value="RGE68082.1"/>
    <property type="molecule type" value="Genomic_DNA"/>
</dbReference>
<organism evidence="1 2">
    <name type="scientific">Eisenbergiella massiliensis</name>
    <dbReference type="NCBI Taxonomy" id="1720294"/>
    <lineage>
        <taxon>Bacteria</taxon>
        <taxon>Bacillati</taxon>
        <taxon>Bacillota</taxon>
        <taxon>Clostridia</taxon>
        <taxon>Lachnospirales</taxon>
        <taxon>Lachnospiraceae</taxon>
        <taxon>Eisenbergiella</taxon>
    </lineage>
</organism>
<evidence type="ECO:0000313" key="2">
    <source>
        <dbReference type="Proteomes" id="UP000261166"/>
    </source>
</evidence>
<reference evidence="1 2" key="1">
    <citation type="submission" date="2018-08" db="EMBL/GenBank/DDBJ databases">
        <title>A genome reference for cultivated species of the human gut microbiota.</title>
        <authorList>
            <person name="Zou Y."/>
            <person name="Xue W."/>
            <person name="Luo G."/>
        </authorList>
    </citation>
    <scope>NUCLEOTIDE SEQUENCE [LARGE SCALE GENOMIC DNA]</scope>
    <source>
        <strain evidence="1 2">AF26-4BH</strain>
    </source>
</reference>
<proteinExistence type="predicted"/>
<protein>
    <submittedName>
        <fullName evidence="1">Uncharacterized protein</fullName>
    </submittedName>
</protein>
<evidence type="ECO:0000313" key="1">
    <source>
        <dbReference type="EMBL" id="RGE68082.1"/>
    </source>
</evidence>
<sequence length="357" mass="40713">MVAYILDSMDLSIKDIIQFNSYTLNEDIDYTNKGSLEASRQPNITDDDFVLLKNDDNQVFFIGICDTCDNGSQTMSYTINLRQKETLFDRKIFCGNDGIIASQGIEDFIAGEIMENFISSGDEMTDKGFIQILVETHTKLAKRVDTDNGIYNMKTFLGNCKQYYGIFTDFEFSGGNLLIRIYKKVNTPMNIATDVSDITDYNETYEVTVLSKLKVKWKIPDTEDEEGNTVIGPIHERNFFLLADRTISENKNDPNRAKGSIDSLYVETETEQEMLQAVYDAFASNSYNHKITFNIIPSKLYPVEELYLGKQCKVRTKAGIRKSMITGLMRSSSSNLYQVVLGNLQVTLIEKLRRFEK</sequence>
<dbReference type="AlphaFoldDB" id="A0A3E3IM35"/>
<name>A0A3E3IM35_9FIRM</name>
<gene>
    <name evidence="1" type="ORF">DWY69_20830</name>
</gene>
<comment type="caution">
    <text evidence="1">The sequence shown here is derived from an EMBL/GenBank/DDBJ whole genome shotgun (WGS) entry which is preliminary data.</text>
</comment>
<dbReference type="Proteomes" id="UP000261166">
    <property type="component" value="Unassembled WGS sequence"/>
</dbReference>
<accession>A0A3E3IM35</accession>